<dbReference type="Pfam" id="PF02285">
    <property type="entry name" value="COX8"/>
    <property type="match status" value="1"/>
</dbReference>
<name>A0AAN8JV76_PATCE</name>
<dbReference type="Gene3D" id="4.10.81.10">
    <property type="entry name" value="Cytochrome c oxidase, subunit 8"/>
    <property type="match status" value="1"/>
</dbReference>
<dbReference type="InterPro" id="IPR003205">
    <property type="entry name" value="Cyt_c_oxidase_su8"/>
</dbReference>
<comment type="similarity">
    <text evidence="3">Belongs to the cytochrome c oxidase VIII family.</text>
</comment>
<dbReference type="AlphaFoldDB" id="A0AAN8JV76"/>
<protein>
    <submittedName>
        <fullName evidence="10">Uncharacterized protein</fullName>
    </submittedName>
</protein>
<dbReference type="EMBL" id="JAZGQO010000007">
    <property type="protein sequence ID" value="KAK6180758.1"/>
    <property type="molecule type" value="Genomic_DNA"/>
</dbReference>
<keyword evidence="6 9" id="KW-1133">Transmembrane helix</keyword>
<evidence type="ECO:0000256" key="9">
    <source>
        <dbReference type="SAM" id="Phobius"/>
    </source>
</evidence>
<evidence type="ECO:0000313" key="11">
    <source>
        <dbReference type="Proteomes" id="UP001347796"/>
    </source>
</evidence>
<dbReference type="GO" id="GO:0045277">
    <property type="term" value="C:respiratory chain complex IV"/>
    <property type="evidence" value="ECO:0007669"/>
    <property type="project" value="InterPro"/>
</dbReference>
<dbReference type="GO" id="GO:0005743">
    <property type="term" value="C:mitochondrial inner membrane"/>
    <property type="evidence" value="ECO:0007669"/>
    <property type="project" value="UniProtKB-SubCell"/>
</dbReference>
<dbReference type="SUPFAM" id="SSF81431">
    <property type="entry name" value="Mitochondrial cytochrome c oxidase subunit VIIIb (aka IX)"/>
    <property type="match status" value="1"/>
</dbReference>
<comment type="caution">
    <text evidence="10">The sequence shown here is derived from an EMBL/GenBank/DDBJ whole genome shotgun (WGS) entry which is preliminary data.</text>
</comment>
<feature type="transmembrane region" description="Helical" evidence="9">
    <location>
        <begin position="41"/>
        <end position="60"/>
    </location>
</feature>
<dbReference type="GO" id="GO:0006123">
    <property type="term" value="P:mitochondrial electron transport, cytochrome c to oxygen"/>
    <property type="evidence" value="ECO:0007669"/>
    <property type="project" value="InterPro"/>
</dbReference>
<keyword evidence="7" id="KW-0496">Mitochondrion</keyword>
<comment type="pathway">
    <text evidence="2">Energy metabolism; oxidative phosphorylation.</text>
</comment>
<dbReference type="PANTHER" id="PTHR16717">
    <property type="entry name" value="CYTOCHROME C OXIDASE POLYPEPTIDE VIII"/>
    <property type="match status" value="1"/>
</dbReference>
<evidence type="ECO:0000256" key="7">
    <source>
        <dbReference type="ARBA" id="ARBA00023128"/>
    </source>
</evidence>
<dbReference type="PANTHER" id="PTHR16717:SF5">
    <property type="entry name" value="CYTOCHROME C OXIDASE SUBUNIT 8, ISOFORM A"/>
    <property type="match status" value="1"/>
</dbReference>
<evidence type="ECO:0000256" key="4">
    <source>
        <dbReference type="ARBA" id="ARBA00022692"/>
    </source>
</evidence>
<evidence type="ECO:0000256" key="3">
    <source>
        <dbReference type="ARBA" id="ARBA00010117"/>
    </source>
</evidence>
<comment type="subcellular location">
    <subcellularLocation>
        <location evidence="1">Mitochondrion inner membrane</location>
        <topology evidence="1">Single-pass membrane protein</topology>
    </subcellularLocation>
</comment>
<evidence type="ECO:0000256" key="8">
    <source>
        <dbReference type="ARBA" id="ARBA00023136"/>
    </source>
</evidence>
<sequence>MSGVLRSVITKTAPAVRSNITQKANVMSGPPKHQISITEKVGVGVLMCAVVVAPASWILMNIPNYKKRDD</sequence>
<evidence type="ECO:0000256" key="1">
    <source>
        <dbReference type="ARBA" id="ARBA00004434"/>
    </source>
</evidence>
<proteinExistence type="inferred from homology"/>
<dbReference type="InterPro" id="IPR036548">
    <property type="entry name" value="Cyt_c_oxidase_su8_sf"/>
</dbReference>
<organism evidence="10 11">
    <name type="scientific">Patella caerulea</name>
    <name type="common">Rayed Mediterranean limpet</name>
    <dbReference type="NCBI Taxonomy" id="87958"/>
    <lineage>
        <taxon>Eukaryota</taxon>
        <taxon>Metazoa</taxon>
        <taxon>Spiralia</taxon>
        <taxon>Lophotrochozoa</taxon>
        <taxon>Mollusca</taxon>
        <taxon>Gastropoda</taxon>
        <taxon>Patellogastropoda</taxon>
        <taxon>Patelloidea</taxon>
        <taxon>Patellidae</taxon>
        <taxon>Patella</taxon>
    </lineage>
</organism>
<evidence type="ECO:0000256" key="6">
    <source>
        <dbReference type="ARBA" id="ARBA00022989"/>
    </source>
</evidence>
<reference evidence="10 11" key="1">
    <citation type="submission" date="2024-01" db="EMBL/GenBank/DDBJ databases">
        <title>The genome of the rayed Mediterranean limpet Patella caerulea (Linnaeus, 1758).</title>
        <authorList>
            <person name="Anh-Thu Weber A."/>
            <person name="Halstead-Nussloch G."/>
        </authorList>
    </citation>
    <scope>NUCLEOTIDE SEQUENCE [LARGE SCALE GENOMIC DNA]</scope>
    <source>
        <strain evidence="10">AATW-2023a</strain>
        <tissue evidence="10">Whole specimen</tissue>
    </source>
</reference>
<gene>
    <name evidence="10" type="ORF">SNE40_008752</name>
</gene>
<evidence type="ECO:0000256" key="5">
    <source>
        <dbReference type="ARBA" id="ARBA00022792"/>
    </source>
</evidence>
<keyword evidence="4 9" id="KW-0812">Transmembrane</keyword>
<dbReference type="Proteomes" id="UP001347796">
    <property type="component" value="Unassembled WGS sequence"/>
</dbReference>
<accession>A0AAN8JV76</accession>
<evidence type="ECO:0000256" key="2">
    <source>
        <dbReference type="ARBA" id="ARBA00004673"/>
    </source>
</evidence>
<keyword evidence="5" id="KW-0999">Mitochondrion inner membrane</keyword>
<keyword evidence="8 9" id="KW-0472">Membrane</keyword>
<evidence type="ECO:0000313" key="10">
    <source>
        <dbReference type="EMBL" id="KAK6180758.1"/>
    </source>
</evidence>
<keyword evidence="11" id="KW-1185">Reference proteome</keyword>